<dbReference type="InterPro" id="IPR007527">
    <property type="entry name" value="Znf_SWIM"/>
</dbReference>
<dbReference type="STRING" id="305507.SAMN04489724_2686"/>
<dbReference type="PROSITE" id="PS50966">
    <property type="entry name" value="ZF_SWIM"/>
    <property type="match status" value="1"/>
</dbReference>
<dbReference type="InterPro" id="IPR000330">
    <property type="entry name" value="SNF2_N"/>
</dbReference>
<feature type="domain" description="Helicase ATP-binding" evidence="4">
    <location>
        <begin position="806"/>
        <end position="963"/>
    </location>
</feature>
<dbReference type="AlphaFoldDB" id="A0A1I7BT40"/>
<dbReference type="GO" id="GO:0005524">
    <property type="term" value="F:ATP binding"/>
    <property type="evidence" value="ECO:0007669"/>
    <property type="project" value="InterPro"/>
</dbReference>
<proteinExistence type="predicted"/>
<evidence type="ECO:0000259" key="4">
    <source>
        <dbReference type="PROSITE" id="PS51192"/>
    </source>
</evidence>
<protein>
    <submittedName>
        <fullName evidence="6">Superfamily II DNA or RNA helicase, SNF2 family</fullName>
    </submittedName>
</protein>
<dbReference type="InterPro" id="IPR001650">
    <property type="entry name" value="Helicase_C-like"/>
</dbReference>
<dbReference type="PANTHER" id="PTHR10799">
    <property type="entry name" value="SNF2/RAD54 HELICASE FAMILY"/>
    <property type="match status" value="1"/>
</dbReference>
<dbReference type="Proteomes" id="UP000199673">
    <property type="component" value="Unassembled WGS sequence"/>
</dbReference>
<evidence type="ECO:0000256" key="1">
    <source>
        <dbReference type="ARBA" id="ARBA00022801"/>
    </source>
</evidence>
<dbReference type="Pfam" id="PF08455">
    <property type="entry name" value="SNF2_assoc"/>
    <property type="match status" value="1"/>
</dbReference>
<dbReference type="Pfam" id="PF00176">
    <property type="entry name" value="SNF2-rel_dom"/>
    <property type="match status" value="1"/>
</dbReference>
<dbReference type="SUPFAM" id="SSF52540">
    <property type="entry name" value="P-loop containing nucleoside triphosphate hydrolases"/>
    <property type="match status" value="2"/>
</dbReference>
<keyword evidence="2" id="KW-0863">Zinc-finger</keyword>
<feature type="domain" description="Helicase C-terminal" evidence="5">
    <location>
        <begin position="1084"/>
        <end position="1244"/>
    </location>
</feature>
<dbReference type="InterPro" id="IPR038718">
    <property type="entry name" value="SNF2-like_sf"/>
</dbReference>
<accession>A0A1I7BT40</accession>
<dbReference type="InterPro" id="IPR014001">
    <property type="entry name" value="Helicase_ATP-bd"/>
</dbReference>
<dbReference type="EMBL" id="FPBF01000003">
    <property type="protein sequence ID" value="SFT90346.1"/>
    <property type="molecule type" value="Genomic_DNA"/>
</dbReference>
<evidence type="ECO:0000313" key="7">
    <source>
        <dbReference type="Proteomes" id="UP000199673"/>
    </source>
</evidence>
<dbReference type="GO" id="GO:0004386">
    <property type="term" value="F:helicase activity"/>
    <property type="evidence" value="ECO:0007669"/>
    <property type="project" value="UniProtKB-KW"/>
</dbReference>
<evidence type="ECO:0000259" key="5">
    <source>
        <dbReference type="PROSITE" id="PS51194"/>
    </source>
</evidence>
<dbReference type="PROSITE" id="PS51194">
    <property type="entry name" value="HELICASE_CTER"/>
    <property type="match status" value="1"/>
</dbReference>
<keyword evidence="7" id="KW-1185">Reference proteome</keyword>
<organism evidence="6 7">
    <name type="scientific">Algoriphagus locisalis</name>
    <dbReference type="NCBI Taxonomy" id="305507"/>
    <lineage>
        <taxon>Bacteria</taxon>
        <taxon>Pseudomonadati</taxon>
        <taxon>Bacteroidota</taxon>
        <taxon>Cytophagia</taxon>
        <taxon>Cytophagales</taxon>
        <taxon>Cyclobacteriaceae</taxon>
        <taxon>Algoriphagus</taxon>
    </lineage>
</organism>
<dbReference type="Pfam" id="PF00271">
    <property type="entry name" value="Helicase_C"/>
    <property type="match status" value="1"/>
</dbReference>
<keyword evidence="2" id="KW-0862">Zinc</keyword>
<keyword evidence="6" id="KW-0547">Nucleotide-binding</keyword>
<keyword evidence="1" id="KW-0378">Hydrolase</keyword>
<keyword evidence="6" id="KW-0347">Helicase</keyword>
<gene>
    <name evidence="6" type="ORF">SAMN04489724_2686</name>
</gene>
<dbReference type="InterPro" id="IPR013663">
    <property type="entry name" value="Helicase_SWF/SNF/SWI_bac"/>
</dbReference>
<dbReference type="GO" id="GO:0016787">
    <property type="term" value="F:hydrolase activity"/>
    <property type="evidence" value="ECO:0007669"/>
    <property type="project" value="UniProtKB-KW"/>
</dbReference>
<reference evidence="7" key="1">
    <citation type="submission" date="2016-10" db="EMBL/GenBank/DDBJ databases">
        <authorList>
            <person name="Varghese N."/>
            <person name="Submissions S."/>
        </authorList>
    </citation>
    <scope>NUCLEOTIDE SEQUENCE [LARGE SCALE GENOMIC DNA]</scope>
    <source>
        <strain evidence="7">DSM 23445</strain>
    </source>
</reference>
<dbReference type="RefSeq" id="WP_091693904.1">
    <property type="nucleotide sequence ID" value="NZ_FPBF01000003.1"/>
</dbReference>
<name>A0A1I7BT40_9BACT</name>
<dbReference type="PROSITE" id="PS51192">
    <property type="entry name" value="HELICASE_ATP_BIND_1"/>
    <property type="match status" value="1"/>
</dbReference>
<evidence type="ECO:0000259" key="3">
    <source>
        <dbReference type="PROSITE" id="PS50966"/>
    </source>
</evidence>
<dbReference type="Gene3D" id="3.40.50.300">
    <property type="entry name" value="P-loop containing nucleotide triphosphate hydrolases"/>
    <property type="match status" value="1"/>
</dbReference>
<dbReference type="GO" id="GO:0008270">
    <property type="term" value="F:zinc ion binding"/>
    <property type="evidence" value="ECO:0007669"/>
    <property type="project" value="UniProtKB-KW"/>
</dbReference>
<keyword evidence="2" id="KW-0479">Metal-binding</keyword>
<dbReference type="InterPro" id="IPR049730">
    <property type="entry name" value="SNF2/RAD54-like_C"/>
</dbReference>
<evidence type="ECO:0000256" key="2">
    <source>
        <dbReference type="PROSITE-ProRule" id="PRU00325"/>
    </source>
</evidence>
<dbReference type="SMART" id="SM00487">
    <property type="entry name" value="DEXDc"/>
    <property type="match status" value="1"/>
</dbReference>
<dbReference type="CDD" id="cd18793">
    <property type="entry name" value="SF2_C_SNF"/>
    <property type="match status" value="1"/>
</dbReference>
<dbReference type="OrthoDB" id="9760715at2"/>
<sequence length="1250" mass="143787">MALSRSEARVLGDLLESFDEKIFNRGEKLFEQDHVRFLSLDIPSKTYAFSVQGSGGYPYRVDICLDEALIQYGYDIGSDFESSCDCVYYEENFTCKHVAAAALFLDYNDEVDFRQLSNKRTIFPPKTKKVEAKKKSIFPISLLCTEDELDSVKDRLPENVSPLRYADVRTIELVENGFVYDLNLFGHPTKITCMFDSIHEEVVFTCSDKTSFIEEQGLAWLNFHYSDSKTIDLKLLTVNQRQKAKQAKLADLGLLDEVKDPFSALELKFVDRSIRFVYSGELCGMKDVVTLGKGFREFTADAMPSIDFGHLAHRKDAKELGLYNVAFLLSISSEGQLMKITPFIAKGKKNDPDGFHVRFEELQDADDLRLARSEGLGQMLVEVQRMKALVENRKHDVLHSVFNDFIQLVGKRYPIHRSHGYLYGYEKFHKNHIKEQLDFRYADLEFSLVREKSIFELQGWLIVGEERLNLIEIKDLVISEVFAVWNQDIVLLFEDRNTLALLDFWYAFLPTKFPESKFQEFSEHLIKPLVKVAKFSDETGMINERDAATTSELELYISEVSGLVVFEPKVKYFDNLASNPLLSGTLYDSETNTVFLKNNEAESDFLELLRSLHPTFTKDRSDGYFYLTHHQFSEGNWFLETFDRLKDAGVQVFGLDKLTVKRYSPLTPSISMNVSSNSDWFEINTQIEFGNYSIRLKDIKQAIKADDRYVRLGDGSLGQIPDRWLRKFKKLIHSSESEDETLKLGKIHFNLLDDFESEILNPELERELAEKKNRLRSFEEVREVAVPAAVQAELRNYQKVGLNWLNFLQEYGWGGILADDMGLGKTLQVITMIAQMAEKGKIKVLIVAPTTLLFNWKNELEKFAPSLDYFIHHGDRYDKVEDLKAHTIILTSYGLVVNDLELLKQLEFDLIVADESQAIKNVSSLRYKSIIKLKGKLKLAMTGTPIENGIAELYAHMNFVNPGFFRTFSGFKDQFVKELRNGNPETMEHLRKKIQPFVLRRTKEEVLTELPDKIEEYLYCEMGAAQKKIYEAYRNEYREFLQGKFQEEGANQSKMFVLEGLTKLRQICDSPALISQENGVNSAKIDLLVEHIQEKTGNHKILIFSQFVKMLQLVKSELVSKNISFSYLDGKSSPKDRENSVNQFQQDSSIRVFLISLKAGGTGLNLTAADYVYILDPWWNPAVENQAIDRCYRMGQDKKVVAYRMICKDTVEEKIMEMQKSKLKLAKEVISEGDGFLTGMNGESMLRLFE</sequence>
<dbReference type="SMART" id="SM00490">
    <property type="entry name" value="HELICc"/>
    <property type="match status" value="1"/>
</dbReference>
<dbReference type="Gene3D" id="3.40.50.10810">
    <property type="entry name" value="Tandem AAA-ATPase domain"/>
    <property type="match status" value="1"/>
</dbReference>
<feature type="domain" description="SWIM-type" evidence="3">
    <location>
        <begin position="59"/>
        <end position="106"/>
    </location>
</feature>
<dbReference type="InterPro" id="IPR027417">
    <property type="entry name" value="P-loop_NTPase"/>
</dbReference>
<evidence type="ECO:0000313" key="6">
    <source>
        <dbReference type="EMBL" id="SFT90346.1"/>
    </source>
</evidence>
<keyword evidence="6" id="KW-0067">ATP-binding</keyword>